<dbReference type="RefSeq" id="WP_273877371.1">
    <property type="nucleotide sequence ID" value="NZ_JAMDHA010000018.1"/>
</dbReference>
<keyword evidence="1" id="KW-0472">Membrane</keyword>
<evidence type="ECO:0000313" key="2">
    <source>
        <dbReference type="EMBL" id="MDD1009063.1"/>
    </source>
</evidence>
<dbReference type="EMBL" id="JAMDHA010000018">
    <property type="protein sequence ID" value="MDD1009063.1"/>
    <property type="molecule type" value="Genomic_DNA"/>
</dbReference>
<keyword evidence="1" id="KW-1133">Transmembrane helix</keyword>
<dbReference type="Proteomes" id="UP001148185">
    <property type="component" value="Unassembled WGS sequence"/>
</dbReference>
<name>A0A9X4HDE9_9PSED</name>
<feature type="transmembrane region" description="Helical" evidence="1">
    <location>
        <begin position="12"/>
        <end position="31"/>
    </location>
</feature>
<reference evidence="2 3" key="1">
    <citation type="submission" date="2022-05" db="EMBL/GenBank/DDBJ databases">
        <title>Novel Pseudomonas spp. Isolated from a Rainbow Trout Aquaculture Facility.</title>
        <authorList>
            <person name="Testerman T."/>
            <person name="Graf J."/>
        </authorList>
    </citation>
    <scope>NUCLEOTIDE SEQUENCE [LARGE SCALE GENOMIC DNA]</scope>
    <source>
        <strain evidence="2 3">ID1042</strain>
    </source>
</reference>
<organism evidence="2 3">
    <name type="scientific">Pseudomonas shahriarae</name>
    <dbReference type="NCBI Taxonomy" id="2745512"/>
    <lineage>
        <taxon>Bacteria</taxon>
        <taxon>Pseudomonadati</taxon>
        <taxon>Pseudomonadota</taxon>
        <taxon>Gammaproteobacteria</taxon>
        <taxon>Pseudomonadales</taxon>
        <taxon>Pseudomonadaceae</taxon>
        <taxon>Pseudomonas</taxon>
    </lineage>
</organism>
<keyword evidence="1" id="KW-0812">Transmembrane</keyword>
<accession>A0A9X4HDE9</accession>
<dbReference type="AlphaFoldDB" id="A0A9X4HDE9"/>
<sequence>MMPWPRVWKWLNHLLSLIGALAIIAVVMVAIKLSWSHSKKPVLPGYPDAVWRGAEDGGDFIEITRSMPPDYFIEVRSEGGSLVKEGWVRFATHDGKPLTMNRVSASDGEYLFIDSYVPITASKGGRAQ</sequence>
<keyword evidence="3" id="KW-1185">Reference proteome</keyword>
<gene>
    <name evidence="2" type="ORF">M5G27_16440</name>
</gene>
<proteinExistence type="predicted"/>
<evidence type="ECO:0000313" key="3">
    <source>
        <dbReference type="Proteomes" id="UP001148185"/>
    </source>
</evidence>
<protein>
    <submittedName>
        <fullName evidence="2">Uncharacterized protein</fullName>
    </submittedName>
</protein>
<comment type="caution">
    <text evidence="2">The sequence shown here is derived from an EMBL/GenBank/DDBJ whole genome shotgun (WGS) entry which is preliminary data.</text>
</comment>
<evidence type="ECO:0000256" key="1">
    <source>
        <dbReference type="SAM" id="Phobius"/>
    </source>
</evidence>